<evidence type="ECO:0000313" key="1">
    <source>
        <dbReference type="EMBL" id="ELA46421.1"/>
    </source>
</evidence>
<dbReference type="InParanoid" id="L2GRZ5"/>
<dbReference type="Proteomes" id="UP000011081">
    <property type="component" value="Unassembled WGS sequence"/>
</dbReference>
<evidence type="ECO:0000313" key="2">
    <source>
        <dbReference type="Proteomes" id="UP000011081"/>
    </source>
</evidence>
<dbReference type="EMBL" id="GL877446">
    <property type="protein sequence ID" value="ELA46421.1"/>
    <property type="molecule type" value="Genomic_DNA"/>
</dbReference>
<reference evidence="2" key="1">
    <citation type="submission" date="2011-03" db="EMBL/GenBank/DDBJ databases">
        <title>The genome sequence of Vavraia culicis strain floridensis.</title>
        <authorList>
            <consortium name="The Broad Institute Genome Sequencing Platform"/>
            <person name="Cuomo C."/>
            <person name="Becnel J."/>
            <person name="Sanscrainte N."/>
            <person name="Young S.K."/>
            <person name="Zeng Q."/>
            <person name="Gargeya S."/>
            <person name="Fitzgerald M."/>
            <person name="Haas B."/>
            <person name="Abouelleil A."/>
            <person name="Alvarado L."/>
            <person name="Arachchi H.M."/>
            <person name="Berlin A."/>
            <person name="Chapman S.B."/>
            <person name="Gearin G."/>
            <person name="Goldberg J."/>
            <person name="Griggs A."/>
            <person name="Gujja S."/>
            <person name="Hansen M."/>
            <person name="Heiman D."/>
            <person name="Howarth C."/>
            <person name="Larimer J."/>
            <person name="Lui A."/>
            <person name="MacDonald P.J.P."/>
            <person name="McCowen C."/>
            <person name="Montmayeur A."/>
            <person name="Murphy C."/>
            <person name="Neiman D."/>
            <person name="Pearson M."/>
            <person name="Priest M."/>
            <person name="Roberts A."/>
            <person name="Saif S."/>
            <person name="Shea T."/>
            <person name="Sisk P."/>
            <person name="Stolte C."/>
            <person name="Sykes S."/>
            <person name="Wortman J."/>
            <person name="Nusbaum C."/>
            <person name="Birren B."/>
        </authorList>
    </citation>
    <scope>NUCLEOTIDE SEQUENCE [LARGE SCALE GENOMIC DNA]</scope>
    <source>
        <strain evidence="2">floridensis</strain>
    </source>
</reference>
<gene>
    <name evidence="1" type="ORF">VCUG_02099</name>
</gene>
<dbReference type="AlphaFoldDB" id="L2GRZ5"/>
<name>L2GRZ5_VAVCU</name>
<dbReference type="VEuPathDB" id="MicrosporidiaDB:VCUG_02099"/>
<accession>L2GRZ5</accession>
<dbReference type="GeneID" id="19879966"/>
<protein>
    <submittedName>
        <fullName evidence="1">Uncharacterized protein</fullName>
    </submittedName>
</protein>
<sequence>MNHFLFTHLTTLIRTLPNQHIPTLLSLLRSQRLTSAQKSALNASILKQCVHLRLARKKRVKDALLILNTNKDVFLKVCVLVKIYFMVRDRRFLVCAGVLGRKYGMRRVVRIIKKIWINERNGN</sequence>
<dbReference type="HOGENOM" id="CLU_2016944_0_0_1"/>
<dbReference type="RefSeq" id="XP_008075112.1">
    <property type="nucleotide sequence ID" value="XM_008076921.1"/>
</dbReference>
<proteinExistence type="predicted"/>
<organism evidence="1 2">
    <name type="scientific">Vavraia culicis (isolate floridensis)</name>
    <name type="common">Microsporidian parasite</name>
    <dbReference type="NCBI Taxonomy" id="948595"/>
    <lineage>
        <taxon>Eukaryota</taxon>
        <taxon>Fungi</taxon>
        <taxon>Fungi incertae sedis</taxon>
        <taxon>Microsporidia</taxon>
        <taxon>Pleistophoridae</taxon>
        <taxon>Vavraia</taxon>
    </lineage>
</organism>
<keyword evidence="2" id="KW-1185">Reference proteome</keyword>